<keyword evidence="1" id="KW-1133">Transmembrane helix</keyword>
<name>A0A024WXX3_PLAFA</name>
<evidence type="ECO:0000256" key="1">
    <source>
        <dbReference type="SAM" id="Phobius"/>
    </source>
</evidence>
<dbReference type="EMBL" id="KI925480">
    <property type="protein sequence ID" value="ETW51680.1"/>
    <property type="molecule type" value="Genomic_DNA"/>
</dbReference>
<evidence type="ECO:0000313" key="3">
    <source>
        <dbReference type="Proteomes" id="UP000030699"/>
    </source>
</evidence>
<reference evidence="2 3" key="2">
    <citation type="submission" date="2013-02" db="EMBL/GenBank/DDBJ databases">
        <title>The Genome Sequence of Plasmodium falciparum MaliPS096_E11.</title>
        <authorList>
            <consortium name="The Broad Institute Genome Sequencing Platform"/>
            <consortium name="The Broad Institute Genome Sequencing Center for Infectious Disease"/>
            <person name="Neafsey D."/>
            <person name="Cheeseman I."/>
            <person name="Volkman S."/>
            <person name="Adams J."/>
            <person name="Walker B."/>
            <person name="Young S.K."/>
            <person name="Zeng Q."/>
            <person name="Gargeya S."/>
            <person name="Fitzgerald M."/>
            <person name="Haas B."/>
            <person name="Abouelleil A."/>
            <person name="Alvarado L."/>
            <person name="Arachchi H.M."/>
            <person name="Berlin A.M."/>
            <person name="Chapman S.B."/>
            <person name="Dewar J."/>
            <person name="Goldberg J."/>
            <person name="Griggs A."/>
            <person name="Gujja S."/>
            <person name="Hansen M."/>
            <person name="Howarth C."/>
            <person name="Imamovic A."/>
            <person name="Larimer J."/>
            <person name="McCowan C."/>
            <person name="Murphy C."/>
            <person name="Neiman D."/>
            <person name="Pearson M."/>
            <person name="Priest M."/>
            <person name="Roberts A."/>
            <person name="Saif S."/>
            <person name="Shea T."/>
            <person name="Sisk P."/>
            <person name="Sykes S."/>
            <person name="Wortman J."/>
            <person name="Nusbaum C."/>
            <person name="Birren B."/>
        </authorList>
    </citation>
    <scope>NUCLEOTIDE SEQUENCE [LARGE SCALE GENOMIC DNA]</scope>
    <source>
        <strain evidence="2 3">MaliPS096_E11</strain>
    </source>
</reference>
<reference evidence="2 3" key="1">
    <citation type="submission" date="2013-02" db="EMBL/GenBank/DDBJ databases">
        <title>The Genome Annotation of Plasmodium falciparum MaliPS096_E11.</title>
        <authorList>
            <consortium name="The Broad Institute Genome Sequencing Platform"/>
            <consortium name="The Broad Institute Genome Sequencing Center for Infectious Disease"/>
            <person name="Neafsey D."/>
            <person name="Hoffman S."/>
            <person name="Volkman S."/>
            <person name="Rosenthal P."/>
            <person name="Walker B."/>
            <person name="Young S.K."/>
            <person name="Zeng Q."/>
            <person name="Gargeya S."/>
            <person name="Fitzgerald M."/>
            <person name="Haas B."/>
            <person name="Abouelleil A."/>
            <person name="Allen A.W."/>
            <person name="Alvarado L."/>
            <person name="Arachchi H.M."/>
            <person name="Berlin A.M."/>
            <person name="Chapman S.B."/>
            <person name="Gainer-Dewar J."/>
            <person name="Goldberg J."/>
            <person name="Griggs A."/>
            <person name="Gujja S."/>
            <person name="Hansen M."/>
            <person name="Howarth C."/>
            <person name="Imamovic A."/>
            <person name="Ireland A."/>
            <person name="Larimer J."/>
            <person name="McCowan C."/>
            <person name="Murphy C."/>
            <person name="Pearson M."/>
            <person name="Poon T.W."/>
            <person name="Priest M."/>
            <person name="Roberts A."/>
            <person name="Saif S."/>
            <person name="Shea T."/>
            <person name="Sisk P."/>
            <person name="Sykes S."/>
            <person name="Wortman J."/>
            <person name="Nusbaum C."/>
            <person name="Birren B."/>
        </authorList>
    </citation>
    <scope>NUCLEOTIDE SEQUENCE [LARGE SCALE GENOMIC DNA]</scope>
    <source>
        <strain evidence="2 3">MaliPS096_E11</strain>
    </source>
</reference>
<feature type="transmembrane region" description="Helical" evidence="1">
    <location>
        <begin position="40"/>
        <end position="63"/>
    </location>
</feature>
<proteinExistence type="predicted"/>
<keyword evidence="1" id="KW-0812">Transmembrane</keyword>
<protein>
    <submittedName>
        <fullName evidence="2">Uncharacterized protein</fullName>
    </submittedName>
</protein>
<dbReference type="AlphaFoldDB" id="A0A024WXX3"/>
<evidence type="ECO:0000313" key="2">
    <source>
        <dbReference type="EMBL" id="ETW51680.1"/>
    </source>
</evidence>
<dbReference type="Proteomes" id="UP000030699">
    <property type="component" value="Unassembled WGS sequence"/>
</dbReference>
<organism evidence="2 3">
    <name type="scientific">Plasmodium falciparum MaliPS096_E11</name>
    <dbReference type="NCBI Taxonomy" id="1036727"/>
    <lineage>
        <taxon>Eukaryota</taxon>
        <taxon>Sar</taxon>
        <taxon>Alveolata</taxon>
        <taxon>Apicomplexa</taxon>
        <taxon>Aconoidasida</taxon>
        <taxon>Haemosporida</taxon>
        <taxon>Plasmodiidae</taxon>
        <taxon>Plasmodium</taxon>
        <taxon>Plasmodium (Laverania)</taxon>
    </lineage>
</organism>
<feature type="transmembrane region" description="Helical" evidence="1">
    <location>
        <begin position="14"/>
        <end position="34"/>
    </location>
</feature>
<accession>A0A024WXX3</accession>
<sequence>MFIIKNMNCLTKTFGKFISPIQVIICTSILYLFYKNVEYSFFVFFFFFYFFIFFFFFFFCHIFNI</sequence>
<gene>
    <name evidence="2" type="ORF">PFMALIP_00260</name>
</gene>
<keyword evidence="1" id="KW-0472">Membrane</keyword>